<dbReference type="Pfam" id="PF19278">
    <property type="entry name" value="Hydant_A_C"/>
    <property type="match status" value="1"/>
</dbReference>
<dbReference type="GO" id="GO:0006749">
    <property type="term" value="P:glutathione metabolic process"/>
    <property type="evidence" value="ECO:0007669"/>
    <property type="project" value="TreeGrafter"/>
</dbReference>
<evidence type="ECO:0000259" key="3">
    <source>
        <dbReference type="Pfam" id="PF19278"/>
    </source>
</evidence>
<dbReference type="RefSeq" id="WP_123689552.1">
    <property type="nucleotide sequence ID" value="NZ_AP019700.1"/>
</dbReference>
<comment type="caution">
    <text evidence="4">The sequence shown here is derived from an EMBL/GenBank/DDBJ whole genome shotgun (WGS) entry which is preliminary data.</text>
</comment>
<dbReference type="InterPro" id="IPR002821">
    <property type="entry name" value="Hydantoinase_A"/>
</dbReference>
<dbReference type="PANTHER" id="PTHR11365">
    <property type="entry name" value="5-OXOPROLINASE RELATED"/>
    <property type="match status" value="1"/>
</dbReference>
<evidence type="ECO:0000313" key="5">
    <source>
        <dbReference type="Proteomes" id="UP000278222"/>
    </source>
</evidence>
<dbReference type="OrthoDB" id="7314499at2"/>
<dbReference type="InterPro" id="IPR008040">
    <property type="entry name" value="Hydant_A_N"/>
</dbReference>
<dbReference type="Gene3D" id="3.30.420.40">
    <property type="match status" value="1"/>
</dbReference>
<feature type="domain" description="Acetophenone carboxylase-like C-terminal" evidence="3">
    <location>
        <begin position="520"/>
        <end position="687"/>
    </location>
</feature>
<evidence type="ECO:0000259" key="2">
    <source>
        <dbReference type="Pfam" id="PF05378"/>
    </source>
</evidence>
<dbReference type="SUPFAM" id="SSF53067">
    <property type="entry name" value="Actin-like ATPase domain"/>
    <property type="match status" value="1"/>
</dbReference>
<dbReference type="GO" id="GO:0005829">
    <property type="term" value="C:cytosol"/>
    <property type="evidence" value="ECO:0007669"/>
    <property type="project" value="TreeGrafter"/>
</dbReference>
<organism evidence="4 5">
    <name type="scientific">Stella humosa</name>
    <dbReference type="NCBI Taxonomy" id="94"/>
    <lineage>
        <taxon>Bacteria</taxon>
        <taxon>Pseudomonadati</taxon>
        <taxon>Pseudomonadota</taxon>
        <taxon>Alphaproteobacteria</taxon>
        <taxon>Rhodospirillales</taxon>
        <taxon>Stellaceae</taxon>
        <taxon>Stella</taxon>
    </lineage>
</organism>
<feature type="domain" description="Hydantoinase A/oxoprolinase" evidence="1">
    <location>
        <begin position="203"/>
        <end position="497"/>
    </location>
</feature>
<dbReference type="InterPro" id="IPR045079">
    <property type="entry name" value="Oxoprolinase-like"/>
</dbReference>
<accession>A0A3N1MGD4</accession>
<proteinExistence type="predicted"/>
<keyword evidence="5" id="KW-1185">Reference proteome</keyword>
<evidence type="ECO:0000313" key="4">
    <source>
        <dbReference type="EMBL" id="ROQ00256.1"/>
    </source>
</evidence>
<evidence type="ECO:0000259" key="1">
    <source>
        <dbReference type="Pfam" id="PF01968"/>
    </source>
</evidence>
<dbReference type="Pfam" id="PF05378">
    <property type="entry name" value="Hydant_A_N"/>
    <property type="match status" value="1"/>
</dbReference>
<dbReference type="EMBL" id="RJKX01000013">
    <property type="protein sequence ID" value="ROQ00256.1"/>
    <property type="molecule type" value="Genomic_DNA"/>
</dbReference>
<feature type="domain" description="Hydantoinase/oxoprolinase N-terminal" evidence="2">
    <location>
        <begin position="3"/>
        <end position="182"/>
    </location>
</feature>
<dbReference type="InterPro" id="IPR049517">
    <property type="entry name" value="ACX-like_C"/>
</dbReference>
<gene>
    <name evidence="4" type="ORF">EDC65_2052</name>
</gene>
<dbReference type="Pfam" id="PF01968">
    <property type="entry name" value="Hydantoinase_A"/>
    <property type="match status" value="1"/>
</dbReference>
<name>A0A3N1MGD4_9PROT</name>
<dbReference type="Proteomes" id="UP000278222">
    <property type="component" value="Unassembled WGS sequence"/>
</dbReference>
<sequence length="696" mass="74244">MHRIGVDIGGTFTDFALFDAAGGRMAIHKQLTTPRDPSAAVLEGVARLLADNGVAIGQVADIVHGTTLVTNAVIERRGAVTGMLVTAGFRDILDMGYESRYDLYDLRLKFPPPIVPRRLRAEVTERIRADGKVATKLDRQSVRDAVARLKADEGIEALAVCLLHSYANPAHEQAIAKLVAKEFPDLYVSTSADVFPNMREFERWTTTTVNAFTQPMFDRYLKRLEDGLTGQGFAGRVYIMTSSGGTVTTDTARRYPVRALESGPAAGALMSAHHGRNLALDNVLAFDMGGTTAKGALIRDGAPLKKYMMEVARVHDFKRGSGLPVRIPVIDMIEIGAGGGSLAGVDDRGLLRVGPKSASADPGPACYGRGGSGATLTDANLVLGYLDAGFFLGGAMRLDRKAAEQAIRAAVAKPLSLSLARAAWGIHEVINEDVARAFRIHASERGFDYRGASMVAFGGSGPVHAMAIARKLKIPSVVFPVGAGVMSALGLLASPLSFEVARSRRLHVSDLDPAAFAAQFGQLVAEASGFLTRAGVADADIAVTLRLDMRYQGQGHDIELTLPRATGLEALFAELPKLFAAAYAETYLVSFLDEPVEIINWKVEAAGPAPDFTSGYSLGDPPSGDAKAAFKGTRRVYFGEAGGYADVPVYDRYKLAPGTRIAGPAIVEERESTCVIGPGDQAEVDRHYNLVARLAR</sequence>
<reference evidence="4 5" key="1">
    <citation type="submission" date="2018-11" db="EMBL/GenBank/DDBJ databases">
        <title>Genomic Encyclopedia of Type Strains, Phase IV (KMG-IV): sequencing the most valuable type-strain genomes for metagenomic binning, comparative biology and taxonomic classification.</title>
        <authorList>
            <person name="Goeker M."/>
        </authorList>
    </citation>
    <scope>NUCLEOTIDE SEQUENCE [LARGE SCALE GENOMIC DNA]</scope>
    <source>
        <strain evidence="4 5">DSM 5900</strain>
    </source>
</reference>
<dbReference type="PANTHER" id="PTHR11365:SF23">
    <property type="entry name" value="HYPOTHETICAL 5-OXOPROLINASE (EUROFUNG)-RELATED"/>
    <property type="match status" value="1"/>
</dbReference>
<dbReference type="GO" id="GO:0017168">
    <property type="term" value="F:5-oxoprolinase (ATP-hydrolyzing) activity"/>
    <property type="evidence" value="ECO:0007669"/>
    <property type="project" value="TreeGrafter"/>
</dbReference>
<dbReference type="AlphaFoldDB" id="A0A3N1MGD4"/>
<dbReference type="InterPro" id="IPR043129">
    <property type="entry name" value="ATPase_NBD"/>
</dbReference>
<protein>
    <submittedName>
        <fullName evidence="4">N-methylhydantoinase A</fullName>
    </submittedName>
</protein>